<reference evidence="5 6" key="1">
    <citation type="submission" date="2017-04" db="EMBL/GenBank/DDBJ databases">
        <title>Draft Aigarchaeota genome from a New Zealand hot spring.</title>
        <authorList>
            <person name="Reysenbach A.-L."/>
            <person name="Donaho J.A."/>
            <person name="Gerhart J."/>
            <person name="Kelley J.F."/>
            <person name="Kouba K."/>
            <person name="Podar M."/>
            <person name="Stott M."/>
        </authorList>
    </citation>
    <scope>NUCLEOTIDE SEQUENCE [LARGE SCALE GENOMIC DNA]</scope>
    <source>
        <strain evidence="5">NZ13_MG1</strain>
    </source>
</reference>
<dbReference type="EMBL" id="NDWU01000009">
    <property type="protein sequence ID" value="PUA32071.1"/>
    <property type="molecule type" value="Genomic_DNA"/>
</dbReference>
<evidence type="ECO:0000313" key="5">
    <source>
        <dbReference type="EMBL" id="PUA32071.1"/>
    </source>
</evidence>
<gene>
    <name evidence="5" type="ORF">B9J98_04250</name>
</gene>
<dbReference type="GO" id="GO:0034475">
    <property type="term" value="P:U4 snRNA 3'-end processing"/>
    <property type="evidence" value="ECO:0007669"/>
    <property type="project" value="TreeGrafter"/>
</dbReference>
<dbReference type="Gene3D" id="2.40.50.140">
    <property type="entry name" value="Nucleic acid-binding proteins"/>
    <property type="match status" value="1"/>
</dbReference>
<dbReference type="SMART" id="SM00316">
    <property type="entry name" value="S1"/>
    <property type="match status" value="1"/>
</dbReference>
<evidence type="ECO:0000256" key="2">
    <source>
        <dbReference type="ARBA" id="ARBA00022884"/>
    </source>
</evidence>
<proteinExistence type="predicted"/>
<dbReference type="Pfam" id="PF00013">
    <property type="entry name" value="KH_1"/>
    <property type="match status" value="1"/>
</dbReference>
<dbReference type="InterPro" id="IPR036612">
    <property type="entry name" value="KH_dom_type_1_sf"/>
</dbReference>
<dbReference type="Gene3D" id="2.40.50.100">
    <property type="match status" value="1"/>
</dbReference>
<evidence type="ECO:0000313" key="6">
    <source>
        <dbReference type="Proteomes" id="UP000244066"/>
    </source>
</evidence>
<dbReference type="SUPFAM" id="SSF110324">
    <property type="entry name" value="Ribosomal L27 protein-like"/>
    <property type="match status" value="1"/>
</dbReference>
<dbReference type="PROSITE" id="PS50126">
    <property type="entry name" value="S1"/>
    <property type="match status" value="1"/>
</dbReference>
<dbReference type="GO" id="GO:0071051">
    <property type="term" value="P:poly(A)-dependent snoRNA 3'-end processing"/>
    <property type="evidence" value="ECO:0007669"/>
    <property type="project" value="TreeGrafter"/>
</dbReference>
<dbReference type="GO" id="GO:0000178">
    <property type="term" value="C:exosome (RNase complex)"/>
    <property type="evidence" value="ECO:0007669"/>
    <property type="project" value="UniProtKB-KW"/>
</dbReference>
<protein>
    <recommendedName>
        <fullName evidence="4">S1 motif domain-containing protein</fullName>
    </recommendedName>
</protein>
<dbReference type="SUPFAM" id="SSF50249">
    <property type="entry name" value="Nucleic acid-binding proteins"/>
    <property type="match status" value="1"/>
</dbReference>
<dbReference type="Pfam" id="PF00575">
    <property type="entry name" value="S1"/>
    <property type="match status" value="1"/>
</dbReference>
<dbReference type="PROSITE" id="PS50084">
    <property type="entry name" value="KH_TYPE_1"/>
    <property type="match status" value="1"/>
</dbReference>
<dbReference type="PANTHER" id="PTHR21321">
    <property type="entry name" value="PNAS-3 RELATED"/>
    <property type="match status" value="1"/>
</dbReference>
<accession>A0A2R7Y3E8</accession>
<dbReference type="InterPro" id="IPR026699">
    <property type="entry name" value="Exosome_RNA_bind1/RRP40/RRP4"/>
</dbReference>
<evidence type="ECO:0000256" key="1">
    <source>
        <dbReference type="ARBA" id="ARBA00022835"/>
    </source>
</evidence>
<dbReference type="GO" id="GO:0003723">
    <property type="term" value="F:RNA binding"/>
    <property type="evidence" value="ECO:0007669"/>
    <property type="project" value="UniProtKB-UniRule"/>
</dbReference>
<dbReference type="InterPro" id="IPR004088">
    <property type="entry name" value="KH_dom_type_1"/>
</dbReference>
<dbReference type="CDD" id="cd22524">
    <property type="entry name" value="KH-I_Rrp4_prokar"/>
    <property type="match status" value="1"/>
</dbReference>
<dbReference type="InterPro" id="IPR003029">
    <property type="entry name" value="S1_domain"/>
</dbReference>
<comment type="caution">
    <text evidence="5">The sequence shown here is derived from an EMBL/GenBank/DDBJ whole genome shotgun (WGS) entry which is preliminary data.</text>
</comment>
<evidence type="ECO:0000259" key="4">
    <source>
        <dbReference type="PROSITE" id="PS50126"/>
    </source>
</evidence>
<dbReference type="InterPro" id="IPR012340">
    <property type="entry name" value="NA-bd_OB-fold"/>
</dbReference>
<dbReference type="InterPro" id="IPR004087">
    <property type="entry name" value="KH_dom"/>
</dbReference>
<sequence length="232" mass="24547">MVSVPIYFSEKEVVLPGQLLSDDSRRAGEGTYVMDGKVYASTVGAATIRDGKVEVITFKGPYRPAAGDMVIGVVSDIKPIGAEVDLGGRITALLKIRNVRELTSLNLKIGDVVYAKVASSGLRGVFLELNDQFKKINEGVLLMMTPTKVPRLIGKRGSMISMLKKVTGCNIMVGTNGLVVVNGPSPAKEFAAISAIRLIEREAHSQGLTDKVLAHVSSLVGGEAKHGADGKA</sequence>
<dbReference type="SUPFAM" id="SSF54791">
    <property type="entry name" value="Eukaryotic type KH-domain (KH-domain type I)"/>
    <property type="match status" value="1"/>
</dbReference>
<organism evidence="5 6">
    <name type="scientific">Candidatus Terraquivivens tikiterensis</name>
    <dbReference type="NCBI Taxonomy" id="1980982"/>
    <lineage>
        <taxon>Archaea</taxon>
        <taxon>Nitrososphaerota</taxon>
        <taxon>Candidatus Wolframiiraptoraceae</taxon>
        <taxon>Candidatus Terraquivivens</taxon>
    </lineage>
</organism>
<dbReference type="Proteomes" id="UP000244066">
    <property type="component" value="Unassembled WGS sequence"/>
</dbReference>
<name>A0A2R7Y3E8_9ARCH</name>
<dbReference type="PANTHER" id="PTHR21321:SF4">
    <property type="entry name" value="EXOSOME COMPLEX COMPONENT RRP4"/>
    <property type="match status" value="1"/>
</dbReference>
<keyword evidence="2 3" id="KW-0694">RNA-binding</keyword>
<dbReference type="Pfam" id="PF22625">
    <property type="entry name" value="ECR1_N_2"/>
    <property type="match status" value="1"/>
</dbReference>
<dbReference type="AlphaFoldDB" id="A0A2R7Y3E8"/>
<dbReference type="Gene3D" id="3.30.1370.10">
    <property type="entry name" value="K Homology domain, type 1"/>
    <property type="match status" value="1"/>
</dbReference>
<dbReference type="InterPro" id="IPR054371">
    <property type="entry name" value="RRP4_N"/>
</dbReference>
<dbReference type="GO" id="GO:0071034">
    <property type="term" value="P:CUT catabolic process"/>
    <property type="evidence" value="ECO:0007669"/>
    <property type="project" value="TreeGrafter"/>
</dbReference>
<dbReference type="GO" id="GO:0000467">
    <property type="term" value="P:exonucleolytic trimming to generate mature 3'-end of 5.8S rRNA from tricistronic rRNA transcript (SSU-rRNA, 5.8S rRNA, LSU-rRNA)"/>
    <property type="evidence" value="ECO:0007669"/>
    <property type="project" value="TreeGrafter"/>
</dbReference>
<dbReference type="SMART" id="SM00322">
    <property type="entry name" value="KH"/>
    <property type="match status" value="1"/>
</dbReference>
<feature type="domain" description="S1 motif" evidence="4">
    <location>
        <begin position="67"/>
        <end position="132"/>
    </location>
</feature>
<keyword evidence="1" id="KW-0271">Exosome</keyword>
<evidence type="ECO:0000256" key="3">
    <source>
        <dbReference type="PROSITE-ProRule" id="PRU00117"/>
    </source>
</evidence>